<evidence type="ECO:0000256" key="4">
    <source>
        <dbReference type="ARBA" id="ARBA00022679"/>
    </source>
</evidence>
<dbReference type="Gene3D" id="3.40.50.1820">
    <property type="entry name" value="alpha/beta hydrolase"/>
    <property type="match status" value="1"/>
</dbReference>
<comment type="caution">
    <text evidence="7">Lacks conserved residue(s) required for the propagation of feature annotation.</text>
</comment>
<feature type="active site" evidence="7 8">
    <location>
        <position position="337"/>
    </location>
</feature>
<comment type="similarity">
    <text evidence="7">Belongs to the AB hydrolase superfamily. MetX family.</text>
</comment>
<feature type="active site" evidence="7 8">
    <location>
        <position position="370"/>
    </location>
</feature>
<evidence type="ECO:0000256" key="5">
    <source>
        <dbReference type="ARBA" id="ARBA00023167"/>
    </source>
</evidence>
<dbReference type="NCBIfam" id="NF001209">
    <property type="entry name" value="PRK00175.1"/>
    <property type="match status" value="1"/>
</dbReference>
<keyword evidence="4 7" id="KW-0808">Transferase</keyword>
<comment type="pathway">
    <text evidence="7">Amino-acid biosynthesis; L-methionine biosynthesis via de novo pathway; O-acetyl-L-homoserine from L-homoserine: step 1/1.</text>
</comment>
<evidence type="ECO:0000313" key="10">
    <source>
        <dbReference type="EMBL" id="ADQ46425.1"/>
    </source>
</evidence>
<dbReference type="InterPro" id="IPR008220">
    <property type="entry name" value="HAT_MetX-like"/>
</dbReference>
<dbReference type="PATRIC" id="fig|632348.3.peg.1659"/>
<feature type="binding site" evidence="7">
    <location>
        <position position="241"/>
    </location>
    <ligand>
        <name>substrate</name>
    </ligand>
</feature>
<comment type="subunit">
    <text evidence="1 7">Homodimer.</text>
</comment>
<dbReference type="InterPro" id="IPR029058">
    <property type="entry name" value="AB_hydrolase_fold"/>
</dbReference>
<dbReference type="PANTHER" id="PTHR32268:SF11">
    <property type="entry name" value="HOMOSERINE O-ACETYLTRANSFERASE"/>
    <property type="match status" value="1"/>
</dbReference>
<dbReference type="FunFam" id="1.10.1740.110:FF:000001">
    <property type="entry name" value="Homoserine O-acetyltransferase"/>
    <property type="match status" value="1"/>
</dbReference>
<dbReference type="EC" id="2.3.1.31" evidence="7"/>
<dbReference type="GO" id="GO:0009086">
    <property type="term" value="P:methionine biosynthetic process"/>
    <property type="evidence" value="ECO:0007669"/>
    <property type="project" value="UniProtKB-UniRule"/>
</dbReference>
<keyword evidence="6 7" id="KW-0012">Acyltransferase</keyword>
<dbReference type="GO" id="GO:0005737">
    <property type="term" value="C:cytoplasm"/>
    <property type="evidence" value="ECO:0007669"/>
    <property type="project" value="UniProtKB-SubCell"/>
</dbReference>
<keyword evidence="3 7" id="KW-0028">Amino-acid biosynthesis</keyword>
<comment type="subcellular location">
    <subcellularLocation>
        <location evidence="7">Cytoplasm</location>
    </subcellularLocation>
</comment>
<dbReference type="Proteomes" id="UP000006835">
    <property type="component" value="Chromosome"/>
</dbReference>
<dbReference type="Pfam" id="PF00561">
    <property type="entry name" value="Abhydrolase_1"/>
    <property type="match status" value="1"/>
</dbReference>
<keyword evidence="2 7" id="KW-0963">Cytoplasm</keyword>
<keyword evidence="11" id="KW-1185">Reference proteome</keyword>
<dbReference type="SUPFAM" id="SSF53474">
    <property type="entry name" value="alpha/beta-Hydrolases"/>
    <property type="match status" value="1"/>
</dbReference>
<proteinExistence type="inferred from homology"/>
<dbReference type="EMBL" id="CP002330">
    <property type="protein sequence ID" value="ADQ46425.1"/>
    <property type="molecule type" value="Genomic_DNA"/>
</dbReference>
<reference evidence="10 11" key="2">
    <citation type="journal article" date="2011" name="J. Bacteriol.">
        <title>Complete genome sequences for the anaerobic, extremely thermophilic plant biomass-degrading bacteria Caldicellulosiruptor hydrothermalis, Caldicellulosiruptor kristjanssonii, Caldicellulosiruptor kronotskyensis, Caldicellulosiruptor owensenis, and Caldicellulosiruptor lactoaceticus.</title>
        <authorList>
            <person name="Blumer-Schuette S.E."/>
            <person name="Ozdemir I."/>
            <person name="Mistry D."/>
            <person name="Lucas S."/>
            <person name="Lapidus A."/>
            <person name="Cheng J.F."/>
            <person name="Goodwin L.A."/>
            <person name="Pitluck S."/>
            <person name="Land M.L."/>
            <person name="Hauser L.J."/>
            <person name="Woyke T."/>
            <person name="Mikhailova N."/>
            <person name="Pati A."/>
            <person name="Kyrpides N.C."/>
            <person name="Ivanova N."/>
            <person name="Detter J.C."/>
            <person name="Walston-Davenport K."/>
            <person name="Han S."/>
            <person name="Adams M.W."/>
            <person name="Kelly R.M."/>
        </authorList>
    </citation>
    <scope>NUCLEOTIDE SEQUENCE [LARGE SCALE GENOMIC DNA]</scope>
    <source>
        <strain evidence="11">DSM 18902 / VKM B-2412 / 2002</strain>
    </source>
</reference>
<protein>
    <recommendedName>
        <fullName evidence="7">Homoserine O-acetyltransferase</fullName>
        <shortName evidence="7">HAT</shortName>
        <ecNumber evidence="7">2.3.1.31</ecNumber>
    </recommendedName>
    <alternativeName>
        <fullName evidence="7">Homoserine transacetylase</fullName>
        <shortName evidence="7">HTA</shortName>
    </alternativeName>
</protein>
<evidence type="ECO:0000256" key="2">
    <source>
        <dbReference type="ARBA" id="ARBA00022490"/>
    </source>
</evidence>
<dbReference type="KEGG" id="ckn:Calkro_1572"/>
<feature type="active site" description="Nucleophile" evidence="7 8">
    <location>
        <position position="172"/>
    </location>
</feature>
<evidence type="ECO:0000259" key="9">
    <source>
        <dbReference type="Pfam" id="PF00561"/>
    </source>
</evidence>
<feature type="domain" description="AB hydrolase-1" evidence="9">
    <location>
        <begin position="68"/>
        <end position="376"/>
    </location>
</feature>
<keyword evidence="5 7" id="KW-0486">Methionine biosynthesis</keyword>
<reference key="1">
    <citation type="submission" date="2010-11" db="EMBL/GenBank/DDBJ databases">
        <title>Complete sequence of Caldicellulosiruptor kronotskyensis 2002.</title>
        <authorList>
            <consortium name="US DOE Joint Genome Institute"/>
            <person name="Lucas S."/>
            <person name="Copeland A."/>
            <person name="Lapidus A."/>
            <person name="Cheng J.-F."/>
            <person name="Bruce D."/>
            <person name="Goodwin L."/>
            <person name="Pitluck S."/>
            <person name="Davenport K."/>
            <person name="Detter J.C."/>
            <person name="Han C."/>
            <person name="Tapia R."/>
            <person name="Land M."/>
            <person name="Hauser L."/>
            <person name="Jeffries C."/>
            <person name="Kyrpides N."/>
            <person name="Ivanova N."/>
            <person name="Mikhailova N."/>
            <person name="Blumer-Schuette S.E."/>
            <person name="Kelly R.M."/>
            <person name="Woyke T."/>
        </authorList>
    </citation>
    <scope>NUCLEOTIDE SEQUENCE</scope>
    <source>
        <strain>2002</strain>
    </source>
</reference>
<evidence type="ECO:0000313" key="11">
    <source>
        <dbReference type="Proteomes" id="UP000006835"/>
    </source>
</evidence>
<sequence length="398" mass="45506">MGQSFILINLFGGGKGKLEKFEFWEEGYKKFVRFAHNKDFVLESGKTFGPITVAYEVYGEINKEKNNIILITHALTGDSHVAKHSEDDPKPGWWDKFVGPGKMIDTNKYFVICSNVFGGCQGTTGPSSIDPETGKPYGARFPIITIKDMVNVQKKLLEALKIDHILCVVGGSMGGMQALEWAVSYPDFMDGVINIASPLKLNAQSIAFNEVMRRAIMADPNWHGGDYYDKTGPSQGLSIARMLGMITYQSDKLMDKKFNRRMKDPVESFFESFNTEFEVESYLHYQGMKLVQRFDANTYLYLTRAMDLYDLGRTYGSEEEALRRIKAKFLLIAITSDILFPLSQMRYMRDKLLEAGVDLVYKEIESDYGHDSFLVEEEKYRNIISEFLELLYNKEMIR</sequence>
<name>E4SFA0_CALK2</name>
<dbReference type="Gene3D" id="1.10.1740.110">
    <property type="match status" value="1"/>
</dbReference>
<evidence type="ECO:0000256" key="7">
    <source>
        <dbReference type="HAMAP-Rule" id="MF_00296"/>
    </source>
</evidence>
<comment type="function">
    <text evidence="7">Transfers an acetyl group from acetyl-CoA to L-homoserine, forming acetyl-L-homoserine.</text>
</comment>
<dbReference type="GO" id="GO:0009092">
    <property type="term" value="P:homoserine metabolic process"/>
    <property type="evidence" value="ECO:0007669"/>
    <property type="project" value="TreeGrafter"/>
</dbReference>
<gene>
    <name evidence="10" type="primary">metX</name>
    <name evidence="7" type="synonym">metXA</name>
    <name evidence="10" type="ordered locus">Calkro_1572</name>
</gene>
<evidence type="ECO:0000256" key="8">
    <source>
        <dbReference type="PIRSR" id="PIRSR000443-1"/>
    </source>
</evidence>
<dbReference type="HAMAP" id="MF_00296">
    <property type="entry name" value="MetX_acyltransf"/>
    <property type="match status" value="1"/>
</dbReference>
<dbReference type="PIRSF" id="PIRSF000443">
    <property type="entry name" value="Homoser_Ac_trans"/>
    <property type="match status" value="1"/>
</dbReference>
<dbReference type="NCBIfam" id="TIGR01392">
    <property type="entry name" value="homoserO_Ac_trn"/>
    <property type="match status" value="1"/>
</dbReference>
<dbReference type="UniPathway" id="UPA00051">
    <property type="reaction ID" value="UER00074"/>
</dbReference>
<dbReference type="AlphaFoldDB" id="E4SFA0"/>
<evidence type="ECO:0000256" key="6">
    <source>
        <dbReference type="ARBA" id="ARBA00023315"/>
    </source>
</evidence>
<evidence type="ECO:0000256" key="3">
    <source>
        <dbReference type="ARBA" id="ARBA00022605"/>
    </source>
</evidence>
<feature type="binding site" evidence="7">
    <location>
        <position position="371"/>
    </location>
    <ligand>
        <name>substrate</name>
    </ligand>
</feature>
<accession>E4SFA0</accession>
<organism evidence="10 11">
    <name type="scientific">Caldicellulosiruptor kronotskyensis (strain DSM 18902 / VKM B-2412 / 2002)</name>
    <dbReference type="NCBI Taxonomy" id="632348"/>
    <lineage>
        <taxon>Bacteria</taxon>
        <taxon>Bacillati</taxon>
        <taxon>Bacillota</taxon>
        <taxon>Bacillota incertae sedis</taxon>
        <taxon>Caldicellulosiruptorales</taxon>
        <taxon>Caldicellulosiruptoraceae</taxon>
        <taxon>Caldicellulosiruptor</taxon>
    </lineage>
</organism>
<dbReference type="InterPro" id="IPR000073">
    <property type="entry name" value="AB_hydrolase_1"/>
</dbReference>
<dbReference type="HOGENOM" id="CLU_028760_1_2_9"/>
<evidence type="ECO:0000256" key="1">
    <source>
        <dbReference type="ARBA" id="ARBA00011738"/>
    </source>
</evidence>
<comment type="catalytic activity">
    <reaction evidence="7">
        <text>L-homoserine + acetyl-CoA = O-acetyl-L-homoserine + CoA</text>
        <dbReference type="Rhea" id="RHEA:13701"/>
        <dbReference type="ChEBI" id="CHEBI:57287"/>
        <dbReference type="ChEBI" id="CHEBI:57288"/>
        <dbReference type="ChEBI" id="CHEBI:57476"/>
        <dbReference type="ChEBI" id="CHEBI:57716"/>
        <dbReference type="EC" id="2.3.1.31"/>
    </reaction>
</comment>
<dbReference type="GO" id="GO:0004414">
    <property type="term" value="F:homoserine O-acetyltransferase activity"/>
    <property type="evidence" value="ECO:0007669"/>
    <property type="project" value="UniProtKB-UniRule"/>
</dbReference>
<dbReference type="PANTHER" id="PTHR32268">
    <property type="entry name" value="HOMOSERINE O-ACETYLTRANSFERASE"/>
    <property type="match status" value="1"/>
</dbReference>